<keyword evidence="3" id="KW-0238">DNA-binding</keyword>
<evidence type="ECO:0000313" key="7">
    <source>
        <dbReference type="Proteomes" id="UP001500683"/>
    </source>
</evidence>
<dbReference type="InterPro" id="IPR036388">
    <property type="entry name" value="WH-like_DNA-bd_sf"/>
</dbReference>
<dbReference type="PANTHER" id="PTHR30346">
    <property type="entry name" value="TRANSCRIPTIONAL DUAL REGULATOR HCAR-RELATED"/>
    <property type="match status" value="1"/>
</dbReference>
<feature type="domain" description="HTH lysR-type" evidence="5">
    <location>
        <begin position="29"/>
        <end position="86"/>
    </location>
</feature>
<dbReference type="InterPro" id="IPR005119">
    <property type="entry name" value="LysR_subst-bd"/>
</dbReference>
<dbReference type="PRINTS" id="PR00039">
    <property type="entry name" value="HTHLYSR"/>
</dbReference>
<gene>
    <name evidence="6" type="ORF">GCM10022214_59550</name>
</gene>
<dbReference type="InterPro" id="IPR000847">
    <property type="entry name" value="LysR_HTH_N"/>
</dbReference>
<dbReference type="PROSITE" id="PS50931">
    <property type="entry name" value="HTH_LYSR"/>
    <property type="match status" value="1"/>
</dbReference>
<evidence type="ECO:0000256" key="2">
    <source>
        <dbReference type="ARBA" id="ARBA00023015"/>
    </source>
</evidence>
<dbReference type="SUPFAM" id="SSF46785">
    <property type="entry name" value="Winged helix' DNA-binding domain"/>
    <property type="match status" value="1"/>
</dbReference>
<comment type="similarity">
    <text evidence="1">Belongs to the LysR transcriptional regulatory family.</text>
</comment>
<dbReference type="EMBL" id="BAAAZG010000046">
    <property type="protein sequence ID" value="GAA4090761.1"/>
    <property type="molecule type" value="Genomic_DNA"/>
</dbReference>
<dbReference type="CDD" id="cd05466">
    <property type="entry name" value="PBP2_LTTR_substrate"/>
    <property type="match status" value="1"/>
</dbReference>
<evidence type="ECO:0000256" key="4">
    <source>
        <dbReference type="ARBA" id="ARBA00023163"/>
    </source>
</evidence>
<dbReference type="Gene3D" id="1.10.10.10">
    <property type="entry name" value="Winged helix-like DNA-binding domain superfamily/Winged helix DNA-binding domain"/>
    <property type="match status" value="1"/>
</dbReference>
<sequence>MRLVPPGEHRSGSGYVQARIGSLAYRRGMNLRQLRYVVATADHGTMTSAAQALYVAQPALSRAVRELERELGVELFARSGRGVVLTPVGEQVVRQARVALGAIEAIEGLSVTRADGRGAELRVATQPSLEPELTGGLLPRFAREQPAVRVRVVRCAGRDVVAAALRAGRADLAVTDLPVPGDLVAHPLEEREVVLVSPPGLGLREPVPPAALDGLRLIMPARGGARRAELDAMLAHFGVRPVPAVESDERSAWLDWVRAGLGSLVWYRNQVEDTGGLVVRSFGPPLTRLIALVHAHRRLSPAARDFLAFAKETARDHR</sequence>
<evidence type="ECO:0000313" key="6">
    <source>
        <dbReference type="EMBL" id="GAA4090761.1"/>
    </source>
</evidence>
<dbReference type="Pfam" id="PF03466">
    <property type="entry name" value="LysR_substrate"/>
    <property type="match status" value="1"/>
</dbReference>
<dbReference type="SUPFAM" id="SSF53850">
    <property type="entry name" value="Periplasmic binding protein-like II"/>
    <property type="match status" value="1"/>
</dbReference>
<protein>
    <submittedName>
        <fullName evidence="6">LysR family transcriptional regulator</fullName>
    </submittedName>
</protein>
<accession>A0ABP7WK76</accession>
<evidence type="ECO:0000256" key="3">
    <source>
        <dbReference type="ARBA" id="ARBA00023125"/>
    </source>
</evidence>
<organism evidence="6 7">
    <name type="scientific">Actinomadura miaoliensis</name>
    <dbReference type="NCBI Taxonomy" id="430685"/>
    <lineage>
        <taxon>Bacteria</taxon>
        <taxon>Bacillati</taxon>
        <taxon>Actinomycetota</taxon>
        <taxon>Actinomycetes</taxon>
        <taxon>Streptosporangiales</taxon>
        <taxon>Thermomonosporaceae</taxon>
        <taxon>Actinomadura</taxon>
    </lineage>
</organism>
<dbReference type="PANTHER" id="PTHR30346:SF28">
    <property type="entry name" value="HTH-TYPE TRANSCRIPTIONAL REGULATOR CYNR"/>
    <property type="match status" value="1"/>
</dbReference>
<keyword evidence="7" id="KW-1185">Reference proteome</keyword>
<dbReference type="InterPro" id="IPR036390">
    <property type="entry name" value="WH_DNA-bd_sf"/>
</dbReference>
<comment type="caution">
    <text evidence="6">The sequence shown here is derived from an EMBL/GenBank/DDBJ whole genome shotgun (WGS) entry which is preliminary data.</text>
</comment>
<evidence type="ECO:0000259" key="5">
    <source>
        <dbReference type="PROSITE" id="PS50931"/>
    </source>
</evidence>
<evidence type="ECO:0000256" key="1">
    <source>
        <dbReference type="ARBA" id="ARBA00009437"/>
    </source>
</evidence>
<keyword evidence="4" id="KW-0804">Transcription</keyword>
<reference evidence="7" key="1">
    <citation type="journal article" date="2019" name="Int. J. Syst. Evol. Microbiol.">
        <title>The Global Catalogue of Microorganisms (GCM) 10K type strain sequencing project: providing services to taxonomists for standard genome sequencing and annotation.</title>
        <authorList>
            <consortium name="The Broad Institute Genomics Platform"/>
            <consortium name="The Broad Institute Genome Sequencing Center for Infectious Disease"/>
            <person name="Wu L."/>
            <person name="Ma J."/>
        </authorList>
    </citation>
    <scope>NUCLEOTIDE SEQUENCE [LARGE SCALE GENOMIC DNA]</scope>
    <source>
        <strain evidence="7">JCM 16702</strain>
    </source>
</reference>
<dbReference type="Pfam" id="PF00126">
    <property type="entry name" value="HTH_1"/>
    <property type="match status" value="1"/>
</dbReference>
<dbReference type="Proteomes" id="UP001500683">
    <property type="component" value="Unassembled WGS sequence"/>
</dbReference>
<proteinExistence type="inferred from homology"/>
<keyword evidence="2" id="KW-0805">Transcription regulation</keyword>
<dbReference type="Gene3D" id="3.40.190.290">
    <property type="match status" value="1"/>
</dbReference>
<name>A0ABP7WK76_9ACTN</name>